<evidence type="ECO:0000256" key="1">
    <source>
        <dbReference type="SAM" id="MobiDB-lite"/>
    </source>
</evidence>
<dbReference type="AlphaFoldDB" id="B9T9V9"/>
<protein>
    <submittedName>
        <fullName evidence="2">Uncharacterized protein</fullName>
    </submittedName>
</protein>
<dbReference type="Proteomes" id="UP000008311">
    <property type="component" value="Unassembled WGS sequence"/>
</dbReference>
<evidence type="ECO:0000313" key="2">
    <source>
        <dbReference type="EMBL" id="EEF27352.1"/>
    </source>
</evidence>
<keyword evidence="3" id="KW-1185">Reference proteome</keyword>
<organism evidence="2 3">
    <name type="scientific">Ricinus communis</name>
    <name type="common">Castor bean</name>
    <dbReference type="NCBI Taxonomy" id="3988"/>
    <lineage>
        <taxon>Eukaryota</taxon>
        <taxon>Viridiplantae</taxon>
        <taxon>Streptophyta</taxon>
        <taxon>Embryophyta</taxon>
        <taxon>Tracheophyta</taxon>
        <taxon>Spermatophyta</taxon>
        <taxon>Magnoliopsida</taxon>
        <taxon>eudicotyledons</taxon>
        <taxon>Gunneridae</taxon>
        <taxon>Pentapetalae</taxon>
        <taxon>rosids</taxon>
        <taxon>fabids</taxon>
        <taxon>Malpighiales</taxon>
        <taxon>Euphorbiaceae</taxon>
        <taxon>Acalyphoideae</taxon>
        <taxon>Acalypheae</taxon>
        <taxon>Ricinus</taxon>
    </lineage>
</organism>
<reference evidence="3" key="1">
    <citation type="journal article" date="2010" name="Nat. Biotechnol.">
        <title>Draft genome sequence of the oilseed species Ricinus communis.</title>
        <authorList>
            <person name="Chan A.P."/>
            <person name="Crabtree J."/>
            <person name="Zhao Q."/>
            <person name="Lorenzi H."/>
            <person name="Orvis J."/>
            <person name="Puiu D."/>
            <person name="Melake-Berhan A."/>
            <person name="Jones K.M."/>
            <person name="Redman J."/>
            <person name="Chen G."/>
            <person name="Cahoon E.B."/>
            <person name="Gedil M."/>
            <person name="Stanke M."/>
            <person name="Haas B.J."/>
            <person name="Wortman J.R."/>
            <person name="Fraser-Liggett C.M."/>
            <person name="Ravel J."/>
            <person name="Rabinowicz P.D."/>
        </authorList>
    </citation>
    <scope>NUCLEOTIDE SEQUENCE [LARGE SCALE GENOMIC DNA]</scope>
    <source>
        <strain evidence="3">cv. Hale</strain>
    </source>
</reference>
<dbReference type="InParanoid" id="B9T9V9"/>
<dbReference type="EMBL" id="EQ975478">
    <property type="protein sequence ID" value="EEF27352.1"/>
    <property type="molecule type" value="Genomic_DNA"/>
</dbReference>
<sequence>MPVLTYRGGAVQQRMKGTCFGLPVLICTVKSLEKRYGQLEADISVMPRRGIGGNSRPKNWGASDCYRGARS</sequence>
<gene>
    <name evidence="2" type="ORF">RCOM_0430100</name>
</gene>
<feature type="region of interest" description="Disordered" evidence="1">
    <location>
        <begin position="48"/>
        <end position="71"/>
    </location>
</feature>
<name>B9T9V9_RICCO</name>
<evidence type="ECO:0000313" key="3">
    <source>
        <dbReference type="Proteomes" id="UP000008311"/>
    </source>
</evidence>
<proteinExistence type="predicted"/>
<accession>B9T9V9</accession>